<comment type="caution">
    <text evidence="2">The sequence shown here is derived from an EMBL/GenBank/DDBJ whole genome shotgun (WGS) entry which is preliminary data.</text>
</comment>
<feature type="domain" description="Glycosyltransferase 2-like" evidence="1">
    <location>
        <begin position="4"/>
        <end position="120"/>
    </location>
</feature>
<evidence type="ECO:0000313" key="2">
    <source>
        <dbReference type="EMBL" id="MBU5483067.1"/>
    </source>
</evidence>
<organism evidence="2 3">
    <name type="scientific">Clostridium mobile</name>
    <dbReference type="NCBI Taxonomy" id="2841512"/>
    <lineage>
        <taxon>Bacteria</taxon>
        <taxon>Bacillati</taxon>
        <taxon>Bacillota</taxon>
        <taxon>Clostridia</taxon>
        <taxon>Eubacteriales</taxon>
        <taxon>Clostridiaceae</taxon>
        <taxon>Clostridium</taxon>
    </lineage>
</organism>
<dbReference type="InterPro" id="IPR001173">
    <property type="entry name" value="Glyco_trans_2-like"/>
</dbReference>
<accession>A0ABS6EE58</accession>
<dbReference type="PANTHER" id="PTHR43630">
    <property type="entry name" value="POLY-BETA-1,6-N-ACETYL-D-GLUCOSAMINE SYNTHASE"/>
    <property type="match status" value="1"/>
</dbReference>
<dbReference type="EMBL" id="JAHLQF010000001">
    <property type="protein sequence ID" value="MBU5483067.1"/>
    <property type="molecule type" value="Genomic_DNA"/>
</dbReference>
<evidence type="ECO:0000313" key="3">
    <source>
        <dbReference type="Proteomes" id="UP000726170"/>
    </source>
</evidence>
<dbReference type="CDD" id="cd02511">
    <property type="entry name" value="Beta4Glucosyltransferase"/>
    <property type="match status" value="1"/>
</dbReference>
<name>A0ABS6EE58_9CLOT</name>
<gene>
    <name evidence="2" type="ORF">KQI86_01935</name>
</gene>
<evidence type="ECO:0000259" key="1">
    <source>
        <dbReference type="Pfam" id="PF00535"/>
    </source>
</evidence>
<dbReference type="PANTHER" id="PTHR43630:SF2">
    <property type="entry name" value="GLYCOSYLTRANSFERASE"/>
    <property type="match status" value="1"/>
</dbReference>
<dbReference type="Pfam" id="PF00535">
    <property type="entry name" value="Glycos_transf_2"/>
    <property type="match status" value="1"/>
</dbReference>
<keyword evidence="3" id="KW-1185">Reference proteome</keyword>
<sequence>MKLSIAMIVKNEEKYIENTLKPLKKLQEYIESEIVIVDTGSTDNTVEIAKKYTNKIYFHKWNNNFGDMRNISINYCSGDWILVVDADEVLYDVKELAKLIKNKKSNKYNAGIIKIINFNRDVENSINNGAISPLIRIFKRGTINYLGSIHEQPQFKYPLINTNIRFIHYGYDNRDCKLMEYKFKRNLSLLMKETKKDPDNIYIIYQISASYSMHKDSKEALKYIEMAYAKCKKEIGKYIYVLDKYCSLLYGLKEYRLLLEKVEEGLQCENFIDFYFYKGEACYNLGKYEEAIEGYNEYLNCYEKLKNNSMIYNATLSITKRGLKNNVLYNLALSYYNNNSYDKALNIIFKIEDKNILKEKVRIILKIIVQGKVWNKVSSLDELIDKYNYENILFYIHKEVLLEDLIKLSENLSEGNLKEIVSIVKYFKENDGLDKELIQKVKKITNENKIPYAIYIYYILKYDINEIENLIVYGKNKIENILIYLCANYYDFNSIMLKGLEKFKSMELATISIRTIMEKVLLLSGNLPKEDNEEIFLNYVANKYYCIIKTYNSNLIENNIWMLTDEDRFILQLKKALQYKYEDTMSYIKSIKDIINLEKSYTKYIEILTENLEEPVNKDIKALIPSLIESIKGLLNKEKYQEAYDTVEEALSLVKFDFDLMMLKFNLLIKFNYKEEAIECLKEIILYGEARRVNKVIEEYF</sequence>
<dbReference type="Proteomes" id="UP000726170">
    <property type="component" value="Unassembled WGS sequence"/>
</dbReference>
<dbReference type="RefSeq" id="WP_216437471.1">
    <property type="nucleotide sequence ID" value="NZ_JAHLQF010000001.1"/>
</dbReference>
<proteinExistence type="predicted"/>
<reference evidence="2 3" key="1">
    <citation type="submission" date="2021-06" db="EMBL/GenBank/DDBJ databases">
        <authorList>
            <person name="Sun Q."/>
            <person name="Li D."/>
        </authorList>
    </citation>
    <scope>NUCLEOTIDE SEQUENCE [LARGE SCALE GENOMIC DNA]</scope>
    <source>
        <strain evidence="2 3">MSJ-11</strain>
    </source>
</reference>
<protein>
    <submittedName>
        <fullName evidence="2">Glycosyltransferase family 2 protein</fullName>
    </submittedName>
</protein>